<protein>
    <recommendedName>
        <fullName evidence="4">Aminotransferase-like plant mobile domain-containing protein</fullName>
    </recommendedName>
</protein>
<proteinExistence type="predicted"/>
<feature type="non-terminal residue" evidence="2">
    <location>
        <position position="1"/>
    </location>
</feature>
<evidence type="ECO:0000313" key="3">
    <source>
        <dbReference type="Proteomes" id="UP000593579"/>
    </source>
</evidence>
<dbReference type="AlphaFoldDB" id="A0A7J9CYJ2"/>
<name>A0A7J9CYJ2_GOSGO</name>
<evidence type="ECO:0000256" key="1">
    <source>
        <dbReference type="SAM" id="MobiDB-lite"/>
    </source>
</evidence>
<evidence type="ECO:0008006" key="4">
    <source>
        <dbReference type="Google" id="ProtNLM"/>
    </source>
</evidence>
<accession>A0A7J9CYJ2</accession>
<feature type="region of interest" description="Disordered" evidence="1">
    <location>
        <begin position="82"/>
        <end position="123"/>
    </location>
</feature>
<reference evidence="2 3" key="1">
    <citation type="journal article" date="2019" name="Genome Biol. Evol.">
        <title>Insights into the evolution of the New World diploid cottons (Gossypium, subgenus Houzingenia) based on genome sequencing.</title>
        <authorList>
            <person name="Grover C.E."/>
            <person name="Arick M.A. 2nd"/>
            <person name="Thrash A."/>
            <person name="Conover J.L."/>
            <person name="Sanders W.S."/>
            <person name="Peterson D.G."/>
            <person name="Frelichowski J.E."/>
            <person name="Scheffler J.A."/>
            <person name="Scheffler B.E."/>
            <person name="Wendel J.F."/>
        </authorList>
    </citation>
    <scope>NUCLEOTIDE SEQUENCE [LARGE SCALE GENOMIC DNA]</scope>
    <source>
        <strain evidence="2">5</strain>
        <tissue evidence="2">Leaf</tissue>
    </source>
</reference>
<sequence length="242" mass="27364">FEWAPYEDSTIWAVILDDFFVNPNAWHIKVPLVVYATVEMHEANRVLRQFRFQQSISVLACYPDYMSWFRIHGKPYLLEEEARRRRPHMSRPRRAFLNPKGGEAGPSSVPAQEPAQELAPASSALPPSPYPLHYVSPYSGWTVGHPSAMWYTPEPSHFLMTVVPTAMYRSSMHEALMESTLAITSTYGTQHSYAHSLPEVARMQGSTSTESKSRQPQPHSEAKPGRNPTRNHRPPGCGTDSD</sequence>
<feature type="compositionally biased region" description="Polar residues" evidence="1">
    <location>
        <begin position="204"/>
        <end position="218"/>
    </location>
</feature>
<comment type="caution">
    <text evidence="2">The sequence shown here is derived from an EMBL/GenBank/DDBJ whole genome shotgun (WGS) entry which is preliminary data.</text>
</comment>
<keyword evidence="3" id="KW-1185">Reference proteome</keyword>
<dbReference type="EMBL" id="JABEZY010256703">
    <property type="protein sequence ID" value="MBA0753523.1"/>
    <property type="molecule type" value="Genomic_DNA"/>
</dbReference>
<dbReference type="Proteomes" id="UP000593579">
    <property type="component" value="Unassembled WGS sequence"/>
</dbReference>
<feature type="compositionally biased region" description="Basic residues" evidence="1">
    <location>
        <begin position="84"/>
        <end position="94"/>
    </location>
</feature>
<feature type="compositionally biased region" description="Low complexity" evidence="1">
    <location>
        <begin position="110"/>
        <end position="123"/>
    </location>
</feature>
<organism evidence="2 3">
    <name type="scientific">Gossypium gossypioides</name>
    <name type="common">Mexican cotton</name>
    <name type="synonym">Selera gossypioides</name>
    <dbReference type="NCBI Taxonomy" id="34282"/>
    <lineage>
        <taxon>Eukaryota</taxon>
        <taxon>Viridiplantae</taxon>
        <taxon>Streptophyta</taxon>
        <taxon>Embryophyta</taxon>
        <taxon>Tracheophyta</taxon>
        <taxon>Spermatophyta</taxon>
        <taxon>Magnoliopsida</taxon>
        <taxon>eudicotyledons</taxon>
        <taxon>Gunneridae</taxon>
        <taxon>Pentapetalae</taxon>
        <taxon>rosids</taxon>
        <taxon>malvids</taxon>
        <taxon>Malvales</taxon>
        <taxon>Malvaceae</taxon>
        <taxon>Malvoideae</taxon>
        <taxon>Gossypium</taxon>
    </lineage>
</organism>
<gene>
    <name evidence="2" type="ORF">Gogos_000020</name>
</gene>
<evidence type="ECO:0000313" key="2">
    <source>
        <dbReference type="EMBL" id="MBA0753523.1"/>
    </source>
</evidence>
<feature type="region of interest" description="Disordered" evidence="1">
    <location>
        <begin position="201"/>
        <end position="242"/>
    </location>
</feature>